<reference evidence="1" key="1">
    <citation type="submission" date="2019-01" db="EMBL/GenBank/DDBJ databases">
        <title>Whole Genome Sequencing for Putative Detection of Antimicrobial Resistance and Potential Virulence Factors in Chryseobacterium indologenes isolated from Nile Tilapia in Tanzania.</title>
        <authorList>
            <person name="Mwega E."/>
            <person name="Mutoloki S."/>
            <person name="Mugimba K."/>
            <person name="Colquhoun D."/>
            <person name="Mdegela R."/>
            <person name="Evensen O."/>
            <person name="Wasteson Y."/>
        </authorList>
    </citation>
    <scope>NUCLEOTIDE SEQUENCE [LARGE SCALE GENOMIC DNA]</scope>
    <source>
        <strain evidence="1">StR 01</strain>
    </source>
</reference>
<name>A0A411DHB1_CHRID</name>
<evidence type="ECO:0000313" key="1">
    <source>
        <dbReference type="EMBL" id="QBA19743.1"/>
    </source>
</evidence>
<dbReference type="EMBL" id="CP035532">
    <property type="protein sequence ID" value="QBA19743.1"/>
    <property type="molecule type" value="Genomic_DNA"/>
</dbReference>
<gene>
    <name evidence="1" type="ORF">EU348_00605</name>
</gene>
<dbReference type="AlphaFoldDB" id="A0A411DHB1"/>
<protein>
    <submittedName>
        <fullName evidence="1">Uncharacterized protein</fullName>
    </submittedName>
</protein>
<accession>A0A411DHB1</accession>
<organism evidence="1">
    <name type="scientific">Chryseobacterium indologenes</name>
    <name type="common">Flavobacterium indologenes</name>
    <dbReference type="NCBI Taxonomy" id="253"/>
    <lineage>
        <taxon>Bacteria</taxon>
        <taxon>Pseudomonadati</taxon>
        <taxon>Bacteroidota</taxon>
        <taxon>Flavobacteriia</taxon>
        <taxon>Flavobacteriales</taxon>
        <taxon>Weeksellaceae</taxon>
        <taxon>Chryseobacterium group</taxon>
        <taxon>Chryseobacterium</taxon>
    </lineage>
</organism>
<proteinExistence type="predicted"/>
<sequence>MHPLNYSLQDFEKLLKSKITIDYKNYKGEIETISGYLIEIHPTDAGDIKPHSITLDLGTEQRNVNVFTVEKIAY</sequence>